<feature type="transmembrane region" description="Helical" evidence="7">
    <location>
        <begin position="255"/>
        <end position="277"/>
    </location>
</feature>
<organism evidence="9 10">
    <name type="scientific">Paraburkholderia unamae</name>
    <dbReference type="NCBI Taxonomy" id="219649"/>
    <lineage>
        <taxon>Bacteria</taxon>
        <taxon>Pseudomonadati</taxon>
        <taxon>Pseudomonadota</taxon>
        <taxon>Betaproteobacteria</taxon>
        <taxon>Burkholderiales</taxon>
        <taxon>Burkholderiaceae</taxon>
        <taxon>Paraburkholderia</taxon>
    </lineage>
</organism>
<gene>
    <name evidence="9" type="ORF">C7402_11095</name>
</gene>
<evidence type="ECO:0000256" key="2">
    <source>
        <dbReference type="ARBA" id="ARBA00022448"/>
    </source>
</evidence>
<reference evidence="9 10" key="1">
    <citation type="submission" date="2018-05" db="EMBL/GenBank/DDBJ databases">
        <title>Genomic Encyclopedia of Type Strains, Phase IV (KMG-V): Genome sequencing to study the core and pangenomes of soil and plant-associated prokaryotes.</title>
        <authorList>
            <person name="Whitman W."/>
        </authorList>
    </citation>
    <scope>NUCLEOTIDE SEQUENCE [LARGE SCALE GENOMIC DNA]</scope>
    <source>
        <strain evidence="9 10">SCZa-39</strain>
    </source>
</reference>
<dbReference type="Pfam" id="PF19300">
    <property type="entry name" value="BPD_transp_1_N"/>
    <property type="match status" value="1"/>
</dbReference>
<dbReference type="SUPFAM" id="SSF161098">
    <property type="entry name" value="MetI-like"/>
    <property type="match status" value="1"/>
</dbReference>
<evidence type="ECO:0000256" key="7">
    <source>
        <dbReference type="RuleBase" id="RU363032"/>
    </source>
</evidence>
<proteinExistence type="inferred from homology"/>
<dbReference type="RefSeq" id="WP_112171737.1">
    <property type="nucleotide sequence ID" value="NZ_CAJZAT010000186.1"/>
</dbReference>
<evidence type="ECO:0000256" key="1">
    <source>
        <dbReference type="ARBA" id="ARBA00004651"/>
    </source>
</evidence>
<dbReference type="Gene3D" id="1.10.3720.10">
    <property type="entry name" value="MetI-like"/>
    <property type="match status" value="1"/>
</dbReference>
<keyword evidence="10" id="KW-1185">Reference proteome</keyword>
<keyword evidence="3" id="KW-1003">Cell membrane</keyword>
<dbReference type="InterPro" id="IPR000515">
    <property type="entry name" value="MetI-like"/>
</dbReference>
<comment type="subcellular location">
    <subcellularLocation>
        <location evidence="1 7">Cell membrane</location>
        <topology evidence="1 7">Multi-pass membrane protein</topology>
    </subcellularLocation>
</comment>
<feature type="domain" description="ABC transmembrane type-1" evidence="8">
    <location>
        <begin position="106"/>
        <end position="320"/>
    </location>
</feature>
<keyword evidence="2 7" id="KW-0813">Transport</keyword>
<evidence type="ECO:0000256" key="4">
    <source>
        <dbReference type="ARBA" id="ARBA00022692"/>
    </source>
</evidence>
<comment type="similarity">
    <text evidence="7">Belongs to the binding-protein-dependent transport system permease family.</text>
</comment>
<dbReference type="PROSITE" id="PS50928">
    <property type="entry name" value="ABC_TM1"/>
    <property type="match status" value="1"/>
</dbReference>
<accession>A0ABX5KJ95</accession>
<feature type="transmembrane region" description="Helical" evidence="7">
    <location>
        <begin position="12"/>
        <end position="30"/>
    </location>
</feature>
<sequence length="329" mass="35551">MPNLLLRLLRTVSTLLIVLFATFLITRLAYQDPAVMLAPRNASQQTIDAVAHALRLDEPWYRQLGYYVYRGPDIQGAPMGLAHWPPALGYSFRHQAPVTDLILAKVPVTLSLAAGALFFSAIFSVALGAIAARYAGSWIDRGLATVSYAALSVPTFLSGMLASYFLFYHLSLRGIHLFPPGGYAPLSEGVGEWARHLLLPWLTLSVAEVGVFQRIVRSSMLNVLSADYVRTARAKGVPEWQVQLRHAWSAALNPVLALGGLELATIMGGAIVTEQMFGLDGVGRLAVTSALDGDFPVVIGTTIFAAFVFVACTLAVDLIVRWRDPASAA</sequence>
<evidence type="ECO:0000259" key="8">
    <source>
        <dbReference type="PROSITE" id="PS50928"/>
    </source>
</evidence>
<evidence type="ECO:0000313" key="10">
    <source>
        <dbReference type="Proteomes" id="UP000245712"/>
    </source>
</evidence>
<feature type="transmembrane region" description="Helical" evidence="7">
    <location>
        <begin position="297"/>
        <end position="320"/>
    </location>
</feature>
<dbReference type="CDD" id="cd06261">
    <property type="entry name" value="TM_PBP2"/>
    <property type="match status" value="1"/>
</dbReference>
<keyword evidence="6 7" id="KW-0472">Membrane</keyword>
<keyword evidence="4 7" id="KW-0812">Transmembrane</keyword>
<dbReference type="EMBL" id="QEOB01000010">
    <property type="protein sequence ID" value="PVX81691.1"/>
    <property type="molecule type" value="Genomic_DNA"/>
</dbReference>
<dbReference type="Pfam" id="PF00528">
    <property type="entry name" value="BPD_transp_1"/>
    <property type="match status" value="1"/>
</dbReference>
<comment type="caution">
    <text evidence="9">The sequence shown here is derived from an EMBL/GenBank/DDBJ whole genome shotgun (WGS) entry which is preliminary data.</text>
</comment>
<protein>
    <submittedName>
        <fullName evidence="9">Peptide/nickel transport system permease protein</fullName>
    </submittedName>
</protein>
<name>A0ABX5KJ95_9BURK</name>
<evidence type="ECO:0000256" key="5">
    <source>
        <dbReference type="ARBA" id="ARBA00022989"/>
    </source>
</evidence>
<dbReference type="Proteomes" id="UP000245712">
    <property type="component" value="Unassembled WGS sequence"/>
</dbReference>
<dbReference type="PANTHER" id="PTHR43163:SF9">
    <property type="entry name" value="ABC TRANSPORTER PERMEASE PROTEIN"/>
    <property type="match status" value="1"/>
</dbReference>
<feature type="transmembrane region" description="Helical" evidence="7">
    <location>
        <begin position="143"/>
        <end position="167"/>
    </location>
</feature>
<feature type="transmembrane region" description="Helical" evidence="7">
    <location>
        <begin position="110"/>
        <end position="131"/>
    </location>
</feature>
<evidence type="ECO:0000313" key="9">
    <source>
        <dbReference type="EMBL" id="PVX81691.1"/>
    </source>
</evidence>
<keyword evidence="5 7" id="KW-1133">Transmembrane helix</keyword>
<evidence type="ECO:0000256" key="6">
    <source>
        <dbReference type="ARBA" id="ARBA00023136"/>
    </source>
</evidence>
<dbReference type="InterPro" id="IPR035906">
    <property type="entry name" value="MetI-like_sf"/>
</dbReference>
<dbReference type="InterPro" id="IPR045621">
    <property type="entry name" value="BPD_transp_1_N"/>
</dbReference>
<evidence type="ECO:0000256" key="3">
    <source>
        <dbReference type="ARBA" id="ARBA00022475"/>
    </source>
</evidence>
<dbReference type="PANTHER" id="PTHR43163">
    <property type="entry name" value="DIPEPTIDE TRANSPORT SYSTEM PERMEASE PROTEIN DPPB-RELATED"/>
    <property type="match status" value="1"/>
</dbReference>